<keyword evidence="4 8" id="KW-0540">Nuclease</keyword>
<dbReference type="InterPro" id="IPR001900">
    <property type="entry name" value="RNase_II/R"/>
</dbReference>
<feature type="compositionally biased region" description="Low complexity" evidence="9">
    <location>
        <begin position="847"/>
        <end position="857"/>
    </location>
</feature>
<feature type="region of interest" description="Disordered" evidence="9">
    <location>
        <begin position="841"/>
        <end position="925"/>
    </location>
</feature>
<feature type="compositionally biased region" description="Low complexity" evidence="9">
    <location>
        <begin position="764"/>
        <end position="802"/>
    </location>
</feature>
<dbReference type="Pfam" id="PF00575">
    <property type="entry name" value="S1"/>
    <property type="match status" value="1"/>
</dbReference>
<protein>
    <recommendedName>
        <fullName evidence="8">Ribonuclease R</fullName>
        <shortName evidence="8">RNase R</shortName>
        <ecNumber evidence="8">3.1.13.1</ecNumber>
    </recommendedName>
</protein>
<evidence type="ECO:0000313" key="12">
    <source>
        <dbReference type="Proteomes" id="UP000308891"/>
    </source>
</evidence>
<dbReference type="GO" id="GO:0005829">
    <property type="term" value="C:cytosol"/>
    <property type="evidence" value="ECO:0007669"/>
    <property type="project" value="TreeGrafter"/>
</dbReference>
<dbReference type="SMART" id="SM00357">
    <property type="entry name" value="CSP"/>
    <property type="match status" value="1"/>
</dbReference>
<dbReference type="InterPro" id="IPR022966">
    <property type="entry name" value="RNase_II/R_CS"/>
</dbReference>
<dbReference type="PROSITE" id="PS01175">
    <property type="entry name" value="RIBONUCLEASE_II"/>
    <property type="match status" value="1"/>
</dbReference>
<evidence type="ECO:0000313" key="11">
    <source>
        <dbReference type="EMBL" id="TIC79683.1"/>
    </source>
</evidence>
<dbReference type="Pfam" id="PF00773">
    <property type="entry name" value="RNB"/>
    <property type="match status" value="1"/>
</dbReference>
<evidence type="ECO:0000256" key="4">
    <source>
        <dbReference type="ARBA" id="ARBA00022722"/>
    </source>
</evidence>
<dbReference type="Pfam" id="PF17876">
    <property type="entry name" value="CSD2"/>
    <property type="match status" value="1"/>
</dbReference>
<dbReference type="SMART" id="SM00955">
    <property type="entry name" value="RNB"/>
    <property type="match status" value="1"/>
</dbReference>
<feature type="domain" description="S1 motif" evidence="10">
    <location>
        <begin position="641"/>
        <end position="722"/>
    </location>
</feature>
<evidence type="ECO:0000256" key="7">
    <source>
        <dbReference type="ARBA" id="ARBA00022884"/>
    </source>
</evidence>
<comment type="catalytic activity">
    <reaction evidence="1 8">
        <text>Exonucleolytic cleavage in the 3'- to 5'-direction to yield nucleoside 5'-phosphates.</text>
        <dbReference type="EC" id="3.1.13.1"/>
    </reaction>
</comment>
<evidence type="ECO:0000256" key="1">
    <source>
        <dbReference type="ARBA" id="ARBA00001849"/>
    </source>
</evidence>
<dbReference type="GO" id="GO:0006402">
    <property type="term" value="P:mRNA catabolic process"/>
    <property type="evidence" value="ECO:0007669"/>
    <property type="project" value="TreeGrafter"/>
</dbReference>
<evidence type="ECO:0000256" key="5">
    <source>
        <dbReference type="ARBA" id="ARBA00022801"/>
    </source>
</evidence>
<comment type="caution">
    <text evidence="11">The sequence shown here is derived from an EMBL/GenBank/DDBJ whole genome shotgun (WGS) entry which is preliminary data.</text>
</comment>
<evidence type="ECO:0000256" key="8">
    <source>
        <dbReference type="HAMAP-Rule" id="MF_01895"/>
    </source>
</evidence>
<keyword evidence="6 8" id="KW-0269">Exonuclease</keyword>
<dbReference type="PROSITE" id="PS50126">
    <property type="entry name" value="S1"/>
    <property type="match status" value="1"/>
</dbReference>
<sequence>MSTPTSKKNRNIPPLRLQDPHLEREKLKYEQPLPSREFILQQLAEHGVPMFAAELSALLDIEAHEQANFSRRLAAMERSGEVVINRKGAICAADKLDLVRCKVAAHRDGNGFAMPLEGEGGDFYLGEREMRQLLPGDTVMVRPGAPDRRGRREGRVVEVLERALTEIVARVYFEHGVWTARAEDRRIAQDFLVEPGGEGNAASGQVVVLGIVEYPGLHRLPVGRVTEVLGDYADPGMEIEIALRKHDLPHRFSEAALAQAKATPKKVRKKDMAGRVDLREMPLVTIDGETSRDFDDAVYAERAGKGWRLVVAIADVSHYVAPGDALDVDAYERATSVYFPRRVIPMLPEALSNGICSLNPDVDRLCMVCDMQLGARGKVKAYRFYPAVMRSRARLTYGQVWQWLQDGSEHPLRAEIDALHAVFRLLLARREQRGAIEFDTVETQMLFNESCKIDEIVPVVRNDAHRLIEECMLAANVCAADFIATHRRKVLYRVHEGPTPEKLENLRAFLGGVGLTLEGGDQPTTADYAQLAATIRTRPDAEVLETMLLRSMQQAVYTPDNKGHFGLAYAAYAHFTSPIRRYPDLLVHRAIKATLEGLKYKPARKWTEMGVHCSMAERRADDASRDVEAWLKTYYMRDKVGEVFEGKISAVTGFGVFVLLDGVHVEGLVHISELGRDYFHFRKEQQAIVGERSGARYQLGDRLQVKVVRADLDAARIDFALVAPDVTEDVSAEPAAGASAKRRRRRRGPAAGDAATVAEDRGAGDAAAASKEAEAPVAGGEAATAMPASEEAGGAGPVAGAAAKRRRRRKSADDVAPVALGAGDVAATEVPVAGGEAATAVPPFEEAGATGPVAGTGAKRRRTAAGAAATKAKDEEVPAASGEAVPSMPASEEAGVAESGAEAKPHPRRRRRKPAAGAEDAGENS</sequence>
<name>A0A4V4N794_9NEIS</name>
<dbReference type="HAMAP" id="MF_01895">
    <property type="entry name" value="RNase_R"/>
    <property type="match status" value="1"/>
</dbReference>
<evidence type="ECO:0000259" key="10">
    <source>
        <dbReference type="PROSITE" id="PS50126"/>
    </source>
</evidence>
<evidence type="ECO:0000256" key="9">
    <source>
        <dbReference type="SAM" id="MobiDB-lite"/>
    </source>
</evidence>
<dbReference type="PANTHER" id="PTHR23355:SF9">
    <property type="entry name" value="DIS3-LIKE EXONUCLEASE 2"/>
    <property type="match status" value="1"/>
</dbReference>
<gene>
    <name evidence="8 11" type="primary">rnr</name>
    <name evidence="11" type="ORF">E5K04_13120</name>
</gene>
<proteinExistence type="inferred from homology"/>
<dbReference type="InterPro" id="IPR040476">
    <property type="entry name" value="CSD2"/>
</dbReference>
<dbReference type="InterPro" id="IPR012340">
    <property type="entry name" value="NA-bd_OB-fold"/>
</dbReference>
<comment type="function">
    <text evidence="8">3'-5' exoribonuclease that releases 5'-nucleoside monophosphates and is involved in maturation of structured RNAs.</text>
</comment>
<evidence type="ECO:0000256" key="6">
    <source>
        <dbReference type="ARBA" id="ARBA00022839"/>
    </source>
</evidence>
<dbReference type="Gene3D" id="2.40.50.140">
    <property type="entry name" value="Nucleic acid-binding proteins"/>
    <property type="match status" value="2"/>
</dbReference>
<keyword evidence="5 8" id="KW-0378">Hydrolase</keyword>
<dbReference type="InterPro" id="IPR003029">
    <property type="entry name" value="S1_domain"/>
</dbReference>
<dbReference type="NCBIfam" id="TIGR00358">
    <property type="entry name" value="3_prime_RNase"/>
    <property type="match status" value="1"/>
</dbReference>
<dbReference type="Proteomes" id="UP000308891">
    <property type="component" value="Unassembled WGS sequence"/>
</dbReference>
<dbReference type="RefSeq" id="WP_136554854.1">
    <property type="nucleotide sequence ID" value="NZ_STGJ01000016.1"/>
</dbReference>
<dbReference type="GO" id="GO:0008859">
    <property type="term" value="F:exoribonuclease II activity"/>
    <property type="evidence" value="ECO:0007669"/>
    <property type="project" value="UniProtKB-UniRule"/>
</dbReference>
<keyword evidence="3 8" id="KW-0963">Cytoplasm</keyword>
<dbReference type="GO" id="GO:0003723">
    <property type="term" value="F:RNA binding"/>
    <property type="evidence" value="ECO:0007669"/>
    <property type="project" value="UniProtKB-UniRule"/>
</dbReference>
<dbReference type="InterPro" id="IPR011805">
    <property type="entry name" value="RNase_R"/>
</dbReference>
<feature type="compositionally biased region" description="Low complexity" evidence="9">
    <location>
        <begin position="890"/>
        <end position="902"/>
    </location>
</feature>
<dbReference type="EC" id="3.1.13.1" evidence="8"/>
<dbReference type="SMART" id="SM00316">
    <property type="entry name" value="S1"/>
    <property type="match status" value="1"/>
</dbReference>
<dbReference type="NCBIfam" id="TIGR02063">
    <property type="entry name" value="RNase_R"/>
    <property type="match status" value="1"/>
</dbReference>
<dbReference type="SUPFAM" id="SSF50249">
    <property type="entry name" value="Nucleic acid-binding proteins"/>
    <property type="match status" value="3"/>
</dbReference>
<dbReference type="InterPro" id="IPR004476">
    <property type="entry name" value="RNase_II/RNase_R"/>
</dbReference>
<dbReference type="OrthoDB" id="9764149at2"/>
<keyword evidence="12" id="KW-1185">Reference proteome</keyword>
<comment type="similarity">
    <text evidence="8">Belongs to the RNR ribonuclease family. RNase R subfamily.</text>
</comment>
<accession>A0A4V4N794</accession>
<dbReference type="Pfam" id="PF08206">
    <property type="entry name" value="OB_RNB"/>
    <property type="match status" value="1"/>
</dbReference>
<feature type="region of interest" description="Disordered" evidence="9">
    <location>
        <begin position="1"/>
        <end position="20"/>
    </location>
</feature>
<comment type="subcellular location">
    <subcellularLocation>
        <location evidence="2 8">Cytoplasm</location>
    </subcellularLocation>
</comment>
<dbReference type="InterPro" id="IPR013223">
    <property type="entry name" value="RNase_B_OB_dom"/>
</dbReference>
<organism evidence="11 12">
    <name type="scientific">Crenobacter intestini</name>
    <dbReference type="NCBI Taxonomy" id="2563443"/>
    <lineage>
        <taxon>Bacteria</taxon>
        <taxon>Pseudomonadati</taxon>
        <taxon>Pseudomonadota</taxon>
        <taxon>Betaproteobacteria</taxon>
        <taxon>Neisseriales</taxon>
        <taxon>Neisseriaceae</taxon>
        <taxon>Crenobacter</taxon>
    </lineage>
</organism>
<evidence type="ECO:0000256" key="2">
    <source>
        <dbReference type="ARBA" id="ARBA00004496"/>
    </source>
</evidence>
<dbReference type="CDD" id="cd04471">
    <property type="entry name" value="S1_RNase_R"/>
    <property type="match status" value="1"/>
</dbReference>
<dbReference type="EMBL" id="STGJ01000016">
    <property type="protein sequence ID" value="TIC79683.1"/>
    <property type="molecule type" value="Genomic_DNA"/>
</dbReference>
<reference evidence="11 12" key="1">
    <citation type="submission" date="2019-04" db="EMBL/GenBank/DDBJ databases">
        <title>Crenobacter sp. nov.</title>
        <authorList>
            <person name="Shi S."/>
        </authorList>
    </citation>
    <scope>NUCLEOTIDE SEQUENCE [LARGE SCALE GENOMIC DNA]</scope>
    <source>
        <strain evidence="11 12">GY 70310</strain>
    </source>
</reference>
<feature type="region of interest" description="Disordered" evidence="9">
    <location>
        <begin position="731"/>
        <end position="820"/>
    </location>
</feature>
<dbReference type="PANTHER" id="PTHR23355">
    <property type="entry name" value="RIBONUCLEASE"/>
    <property type="match status" value="1"/>
</dbReference>
<evidence type="ECO:0000256" key="3">
    <source>
        <dbReference type="ARBA" id="ARBA00022490"/>
    </source>
</evidence>
<dbReference type="InterPro" id="IPR011129">
    <property type="entry name" value="CSD"/>
</dbReference>
<keyword evidence="7 8" id="KW-0694">RNA-binding</keyword>
<dbReference type="AlphaFoldDB" id="A0A4V4N794"/>
<dbReference type="InterPro" id="IPR050180">
    <property type="entry name" value="RNR_Ribonuclease"/>
</dbReference>